<gene>
    <name evidence="2" type="ORF">CTEN210_16646</name>
</gene>
<feature type="compositionally biased region" description="Polar residues" evidence="1">
    <location>
        <begin position="7"/>
        <end position="22"/>
    </location>
</feature>
<feature type="region of interest" description="Disordered" evidence="1">
    <location>
        <begin position="407"/>
        <end position="443"/>
    </location>
</feature>
<feature type="region of interest" description="Disordered" evidence="1">
    <location>
        <begin position="535"/>
        <end position="594"/>
    </location>
</feature>
<reference evidence="2 3" key="1">
    <citation type="journal article" date="2021" name="Sci. Rep.">
        <title>The genome of the diatom Chaetoceros tenuissimus carries an ancient integrated fragment of an extant virus.</title>
        <authorList>
            <person name="Hongo Y."/>
            <person name="Kimura K."/>
            <person name="Takaki Y."/>
            <person name="Yoshida Y."/>
            <person name="Baba S."/>
            <person name="Kobayashi G."/>
            <person name="Nagasaki K."/>
            <person name="Hano T."/>
            <person name="Tomaru Y."/>
        </authorList>
    </citation>
    <scope>NUCLEOTIDE SEQUENCE [LARGE SCALE GENOMIC DNA]</scope>
    <source>
        <strain evidence="2 3">NIES-3715</strain>
    </source>
</reference>
<keyword evidence="3" id="KW-1185">Reference proteome</keyword>
<evidence type="ECO:0000313" key="2">
    <source>
        <dbReference type="EMBL" id="GFH60170.1"/>
    </source>
</evidence>
<feature type="compositionally biased region" description="Basic and acidic residues" evidence="1">
    <location>
        <begin position="426"/>
        <end position="435"/>
    </location>
</feature>
<proteinExistence type="predicted"/>
<accession>A0AAD3HE05</accession>
<dbReference type="EMBL" id="BLLK01000069">
    <property type="protein sequence ID" value="GFH60170.1"/>
    <property type="molecule type" value="Genomic_DNA"/>
</dbReference>
<sequence length="602" mass="67589">MGDDDSQQSPAPSNGSTATQIVTAPRHGPGNNGASTTPAVKKKVVADHGLIASNLPRFQTVRSGKTVLEQTDRRCKMMSLGELVRVLREFYIQEDCLDPQDANYLDEWTIHFATYLHFYNVRNEGLFRSARFEVLHSEEVEDTQLVSHFNTESFVNKLNSYRELSSKLTLLPDGKRYLTGETDVLLLRRESAVCNDTTTAGHSLSASVGNNQAEFEEITVPMYNKFQDSQEWINKVLAVFKRKAAAKYLVDGDACRNNPEISEAYTVSLLDSLDKSDLSYVAEENKDAKLCKEIWDIILDKLKSSSHKFNVTLETYKQLLNLTCSSRSEFSNFYNVYRTSLAKLKSHGSVAVTDDVFMRALLRNGIHINDDGDELKKFHNEDGDHEALMKHFLNRYATDEEPTFGTKARRATSDEGGTSKHKKQKVTFDGDERKKITPLPPNDGLPDAVYQPFVCWNKNTQIPSHLRSKKQKEAYQRAKDLLTKMAATSKATNDKKRNDFKARQLKAAQEAEYPPLADPSAQEYASRYYPHSQQQGWHQGYYDRTQPPAAPAGGRGTDLAAARRLTGGRGGRGDGGRGRGDGGRGRGGRTAYRYDNVFGTRY</sequence>
<evidence type="ECO:0000313" key="3">
    <source>
        <dbReference type="Proteomes" id="UP001054902"/>
    </source>
</evidence>
<evidence type="ECO:0000256" key="1">
    <source>
        <dbReference type="SAM" id="MobiDB-lite"/>
    </source>
</evidence>
<organism evidence="2 3">
    <name type="scientific">Chaetoceros tenuissimus</name>
    <dbReference type="NCBI Taxonomy" id="426638"/>
    <lineage>
        <taxon>Eukaryota</taxon>
        <taxon>Sar</taxon>
        <taxon>Stramenopiles</taxon>
        <taxon>Ochrophyta</taxon>
        <taxon>Bacillariophyta</taxon>
        <taxon>Coscinodiscophyceae</taxon>
        <taxon>Chaetocerotophycidae</taxon>
        <taxon>Chaetocerotales</taxon>
        <taxon>Chaetocerotaceae</taxon>
        <taxon>Chaetoceros</taxon>
    </lineage>
</organism>
<feature type="compositionally biased region" description="Basic and acidic residues" evidence="1">
    <location>
        <begin position="571"/>
        <end position="584"/>
    </location>
</feature>
<dbReference type="AlphaFoldDB" id="A0AAD3HE05"/>
<feature type="region of interest" description="Disordered" evidence="1">
    <location>
        <begin position="1"/>
        <end position="37"/>
    </location>
</feature>
<comment type="caution">
    <text evidence="2">The sequence shown here is derived from an EMBL/GenBank/DDBJ whole genome shotgun (WGS) entry which is preliminary data.</text>
</comment>
<name>A0AAD3HE05_9STRA</name>
<protein>
    <submittedName>
        <fullName evidence="2">Uncharacterized protein</fullName>
    </submittedName>
</protein>
<dbReference type="Proteomes" id="UP001054902">
    <property type="component" value="Unassembled WGS sequence"/>
</dbReference>